<organism evidence="4 5">
    <name type="scientific">Hydrogenoanaerobacterium saccharovorans</name>
    <dbReference type="NCBI Taxonomy" id="474960"/>
    <lineage>
        <taxon>Bacteria</taxon>
        <taxon>Bacillati</taxon>
        <taxon>Bacillota</taxon>
        <taxon>Clostridia</taxon>
        <taxon>Eubacteriales</taxon>
        <taxon>Oscillospiraceae</taxon>
        <taxon>Hydrogenoanaerobacterium</taxon>
    </lineage>
</organism>
<evidence type="ECO:0000313" key="4">
    <source>
        <dbReference type="EMBL" id="MBM6923457.1"/>
    </source>
</evidence>
<keyword evidence="2" id="KW-1133">Transmembrane helix</keyword>
<keyword evidence="3" id="KW-0732">Signal</keyword>
<evidence type="ECO:0000256" key="2">
    <source>
        <dbReference type="SAM" id="Phobius"/>
    </source>
</evidence>
<dbReference type="EMBL" id="JACSNR010000006">
    <property type="protein sequence ID" value="MBM6923457.1"/>
    <property type="molecule type" value="Genomic_DNA"/>
</dbReference>
<keyword evidence="2" id="KW-0812">Transmembrane</keyword>
<feature type="compositionally biased region" description="Low complexity" evidence="1">
    <location>
        <begin position="30"/>
        <end position="44"/>
    </location>
</feature>
<evidence type="ECO:0000313" key="5">
    <source>
        <dbReference type="Proteomes" id="UP000724149"/>
    </source>
</evidence>
<dbReference type="RefSeq" id="WP_204720885.1">
    <property type="nucleotide sequence ID" value="NZ_JACSNR010000006.1"/>
</dbReference>
<feature type="signal peptide" evidence="3">
    <location>
        <begin position="1"/>
        <end position="26"/>
    </location>
</feature>
<feature type="region of interest" description="Disordered" evidence="1">
    <location>
        <begin position="576"/>
        <end position="609"/>
    </location>
</feature>
<sequence length="609" mass="65079">MSMKRFLSLFLALSIAAAAYPMTAYAAEPEASPASPAAPSAAEPDPSEKEPDSAPVPTVLVSRSEVRTPIRPGRKTEVTLTFRNLSKSTLRSPVAVISPSESLMVEGGSSSFQLSDIPGESSCTVTIKLQATDSISAAVQSLGVELKFTYDGASGPLQGSASDRVTIPAAVKSNEKHPQPLVIVTRSAVEPISPDQEFPVVLSLENAGNTTMESVVASVSTSDSLILQNNTSTFVIKQIAPGKTEKLPLKLKAGKELTGSTQSISVDLKYNYDAGDEMAQGSSTERVNIPVNAAEAAEDGSVPNVVVSDFQFGESTVAAGGRFPLDFTLLNTGKRPVENMIVTVDGGDSFTVDGGTNTFYYEKIPAAGKQRQSIRMQALTTAKSGAQSISVSCKYEYVDGSKRSSATSEVRLSVPVMQPDRFQVNAPVLPDMIRAGEEVTLSLPYVNKGKEEVSNVETSIEGEVDTPSASQYLGNFDSGKSGNIGFIFTPREAGRTELTLKVSYEDANQTLRTLTFPVTLEVQEAFDADLELDDLPDEEPQSGFGLWFWLADGAAVVLIGGGVIWMRRRKNAARTELSHASDENWDDWDDLQEPSETESGSNNPEDDAQ</sequence>
<keyword evidence="5" id="KW-1185">Reference proteome</keyword>
<feature type="chain" id="PRO_5047289824" evidence="3">
    <location>
        <begin position="27"/>
        <end position="609"/>
    </location>
</feature>
<feature type="region of interest" description="Disordered" evidence="1">
    <location>
        <begin position="30"/>
        <end position="58"/>
    </location>
</feature>
<keyword evidence="2" id="KW-0472">Membrane</keyword>
<feature type="compositionally biased region" description="Acidic residues" evidence="1">
    <location>
        <begin position="583"/>
        <end position="596"/>
    </location>
</feature>
<evidence type="ECO:0000256" key="3">
    <source>
        <dbReference type="SAM" id="SignalP"/>
    </source>
</evidence>
<feature type="transmembrane region" description="Helical" evidence="2">
    <location>
        <begin position="546"/>
        <end position="566"/>
    </location>
</feature>
<gene>
    <name evidence="4" type="ORF">H9X81_07120</name>
</gene>
<name>A0ABS2GLV2_9FIRM</name>
<proteinExistence type="predicted"/>
<reference evidence="4 5" key="1">
    <citation type="journal article" date="2021" name="Sci. Rep.">
        <title>The distribution of antibiotic resistance genes in chicken gut microbiota commensals.</title>
        <authorList>
            <person name="Juricova H."/>
            <person name="Matiasovicova J."/>
            <person name="Kubasova T."/>
            <person name="Cejkova D."/>
            <person name="Rychlik I."/>
        </authorList>
    </citation>
    <scope>NUCLEOTIDE SEQUENCE [LARGE SCALE GENOMIC DNA]</scope>
    <source>
        <strain evidence="4 5">An564</strain>
    </source>
</reference>
<dbReference type="Proteomes" id="UP000724149">
    <property type="component" value="Unassembled WGS sequence"/>
</dbReference>
<comment type="caution">
    <text evidence="4">The sequence shown here is derived from an EMBL/GenBank/DDBJ whole genome shotgun (WGS) entry which is preliminary data.</text>
</comment>
<dbReference type="PANTHER" id="PTHR35902">
    <property type="entry name" value="S-LAYER DOMAIN-LIKE PROTEIN-RELATED"/>
    <property type="match status" value="1"/>
</dbReference>
<evidence type="ECO:0000256" key="1">
    <source>
        <dbReference type="SAM" id="MobiDB-lite"/>
    </source>
</evidence>
<accession>A0ABS2GLV2</accession>
<protein>
    <submittedName>
        <fullName evidence="4">Uncharacterized protein</fullName>
    </submittedName>
</protein>